<dbReference type="EMBL" id="CP031148">
    <property type="protein sequence ID" value="AXG10000.1"/>
    <property type="molecule type" value="Genomic_DNA"/>
</dbReference>
<gene>
    <name evidence="4" type="ORF">DU484_09140</name>
    <name evidence="3" type="ORF">DU500_09390</name>
</gene>
<dbReference type="AlphaFoldDB" id="A0A345ECS8"/>
<protein>
    <submittedName>
        <fullName evidence="4">Uncharacterized protein</fullName>
    </submittedName>
</protein>
<evidence type="ECO:0000313" key="5">
    <source>
        <dbReference type="Proteomes" id="UP000252985"/>
    </source>
</evidence>
<dbReference type="GeneID" id="37287140"/>
<keyword evidence="2" id="KW-0812">Transmembrane</keyword>
<sequence>MNRFITRIGDGGEVVAAAVTSIVLTVLSMVNTVLRVHADQTEWAEVTATPETAPVDHDGAENGGGSAWV</sequence>
<dbReference type="Proteomes" id="UP000253273">
    <property type="component" value="Chromosome"/>
</dbReference>
<evidence type="ECO:0000256" key="2">
    <source>
        <dbReference type="SAM" id="Phobius"/>
    </source>
</evidence>
<evidence type="ECO:0000313" key="4">
    <source>
        <dbReference type="EMBL" id="AXG10000.1"/>
    </source>
</evidence>
<dbReference type="KEGG" id="haq:DU484_09140"/>
<dbReference type="Proteomes" id="UP000252985">
    <property type="component" value="Chromosome"/>
</dbReference>
<reference evidence="3 6" key="2">
    <citation type="submission" date="2018-07" db="EMBL/GenBank/DDBJ databases">
        <title>Genome sequences of Haloplanus sp. CBA1113.</title>
        <authorList>
            <person name="Kim Y.B."/>
            <person name="Roh S.W."/>
        </authorList>
    </citation>
    <scope>NUCLEOTIDE SEQUENCE [LARGE SCALE GENOMIC DNA]</scope>
    <source>
        <strain evidence="3 6">CBA1113</strain>
    </source>
</reference>
<dbReference type="RefSeq" id="WP_114585763.1">
    <property type="nucleotide sequence ID" value="NZ_CP031148.1"/>
</dbReference>
<keyword evidence="2" id="KW-1133">Transmembrane helix</keyword>
<keyword evidence="6" id="KW-1185">Reference proteome</keyword>
<name>A0A345ECS8_9EURY</name>
<proteinExistence type="predicted"/>
<dbReference type="OrthoDB" id="380235at2157"/>
<feature type="region of interest" description="Disordered" evidence="1">
    <location>
        <begin position="47"/>
        <end position="69"/>
    </location>
</feature>
<evidence type="ECO:0000313" key="3">
    <source>
        <dbReference type="EMBL" id="AXG06625.1"/>
    </source>
</evidence>
<dbReference type="KEGG" id="haj:DU500_09390"/>
<organism evidence="4 5">
    <name type="scientific">Haloplanus rubicundus</name>
    <dbReference type="NCBI Taxonomy" id="1547898"/>
    <lineage>
        <taxon>Archaea</taxon>
        <taxon>Methanobacteriati</taxon>
        <taxon>Methanobacteriota</taxon>
        <taxon>Stenosarchaea group</taxon>
        <taxon>Halobacteria</taxon>
        <taxon>Halobacteriales</taxon>
        <taxon>Haloferacaceae</taxon>
        <taxon>Haloplanus</taxon>
    </lineage>
</organism>
<keyword evidence="2" id="KW-0472">Membrane</keyword>
<feature type="transmembrane region" description="Helical" evidence="2">
    <location>
        <begin position="14"/>
        <end position="34"/>
    </location>
</feature>
<evidence type="ECO:0000313" key="6">
    <source>
        <dbReference type="Proteomes" id="UP000253273"/>
    </source>
</evidence>
<dbReference type="EMBL" id="CP031150">
    <property type="protein sequence ID" value="AXG06625.1"/>
    <property type="molecule type" value="Genomic_DNA"/>
</dbReference>
<reference evidence="4 5" key="1">
    <citation type="submission" date="2018-07" db="EMBL/GenBank/DDBJ databases">
        <title>Genome sequences of Haloplanus sp. CBA1112.</title>
        <authorList>
            <person name="Kim Y.B."/>
            <person name="Roh S.W."/>
        </authorList>
    </citation>
    <scope>NUCLEOTIDE SEQUENCE [LARGE SCALE GENOMIC DNA]</scope>
    <source>
        <strain evidence="4 5">CBA1112</strain>
    </source>
</reference>
<accession>A0A345ECS8</accession>
<accession>A0A345E353</accession>
<evidence type="ECO:0000256" key="1">
    <source>
        <dbReference type="SAM" id="MobiDB-lite"/>
    </source>
</evidence>